<dbReference type="InterPro" id="IPR029767">
    <property type="entry name" value="WecB-like"/>
</dbReference>
<dbReference type="NCBIfam" id="TIGR03568">
    <property type="entry name" value="NeuC_NnaA"/>
    <property type="match status" value="1"/>
</dbReference>
<reference evidence="6 7" key="2">
    <citation type="journal article" date="2019" name="Nat. Med.">
        <title>A library of human gut bacterial isolates paired with longitudinal multiomics data enables mechanistic microbiome research.</title>
        <authorList>
            <person name="Poyet M."/>
            <person name="Groussin M."/>
            <person name="Gibbons S.M."/>
            <person name="Avila-Pacheco J."/>
            <person name="Jiang X."/>
            <person name="Kearney S.M."/>
            <person name="Perrotta A.R."/>
            <person name="Berdy B."/>
            <person name="Zhao S."/>
            <person name="Lieberman T.D."/>
            <person name="Swanson P.K."/>
            <person name="Smith M."/>
            <person name="Roesemann S."/>
            <person name="Alexander J.E."/>
            <person name="Rich S.A."/>
            <person name="Livny J."/>
            <person name="Vlamakis H."/>
            <person name="Clish C."/>
            <person name="Bullock K."/>
            <person name="Deik A."/>
            <person name="Scott J."/>
            <person name="Pierce K.A."/>
            <person name="Xavier R.J."/>
            <person name="Alm E.J."/>
        </authorList>
    </citation>
    <scope>NUCLEOTIDE SEQUENCE [LARGE SCALE GENOMIC DNA]</scope>
    <source>
        <strain evidence="4 7">BIOML-A10</strain>
        <strain evidence="3 6">BIOML-A11</strain>
    </source>
</reference>
<dbReference type="InterPro" id="IPR003331">
    <property type="entry name" value="UDP_GlcNAc_Epimerase_2_dom"/>
</dbReference>
<name>A0A174QUW9_PARDI</name>
<keyword evidence="3" id="KW-0326">Glycosidase</keyword>
<dbReference type="CDD" id="cd03786">
    <property type="entry name" value="GTB_UDP-GlcNAc_2-Epimerase"/>
    <property type="match status" value="1"/>
</dbReference>
<evidence type="ECO:0000313" key="4">
    <source>
        <dbReference type="EMBL" id="MRZ06893.1"/>
    </source>
</evidence>
<evidence type="ECO:0000313" key="5">
    <source>
        <dbReference type="Proteomes" id="UP000095332"/>
    </source>
</evidence>
<evidence type="ECO:0000313" key="3">
    <source>
        <dbReference type="EMBL" id="MRY83602.1"/>
    </source>
</evidence>
<proteinExistence type="predicted"/>
<organism evidence="2 5">
    <name type="scientific">Parabacteroides distasonis</name>
    <dbReference type="NCBI Taxonomy" id="823"/>
    <lineage>
        <taxon>Bacteria</taxon>
        <taxon>Pseudomonadati</taxon>
        <taxon>Bacteroidota</taxon>
        <taxon>Bacteroidia</taxon>
        <taxon>Bacteroidales</taxon>
        <taxon>Tannerellaceae</taxon>
        <taxon>Parabacteroides</taxon>
    </lineage>
</organism>
<evidence type="ECO:0000313" key="2">
    <source>
        <dbReference type="EMBL" id="CUP75711.1"/>
    </source>
</evidence>
<dbReference type="EMBL" id="WKMX01000011">
    <property type="protein sequence ID" value="MRZ06893.1"/>
    <property type="molecule type" value="Genomic_DNA"/>
</dbReference>
<reference evidence="2 5" key="1">
    <citation type="submission" date="2015-09" db="EMBL/GenBank/DDBJ databases">
        <authorList>
            <consortium name="Pathogen Informatics"/>
        </authorList>
    </citation>
    <scope>NUCLEOTIDE SEQUENCE [LARGE SCALE GENOMIC DNA]</scope>
    <source>
        <strain evidence="2 5">2789STDY5834948</strain>
    </source>
</reference>
<dbReference type="PANTHER" id="PTHR43174">
    <property type="entry name" value="UDP-N-ACETYLGLUCOSAMINE 2-EPIMERASE"/>
    <property type="match status" value="1"/>
</dbReference>
<dbReference type="Proteomes" id="UP000471216">
    <property type="component" value="Unassembled WGS sequence"/>
</dbReference>
<evidence type="ECO:0000313" key="6">
    <source>
        <dbReference type="Proteomes" id="UP000450599"/>
    </source>
</evidence>
<dbReference type="SUPFAM" id="SSF53756">
    <property type="entry name" value="UDP-Glycosyltransferase/glycogen phosphorylase"/>
    <property type="match status" value="1"/>
</dbReference>
<sequence length="384" mass="42930">MRKICVVTGTRAEYGLLSRLMRLIDESEDCRLQVIATNMHLLPEYGNTYKEIEKDGFRIDAKVPMRKPTDDFYGVITSMAEEMSGMNDAFRELCSDMVVILGDRYEMLVVATVAMLQRIPIAHIHGGEISEGAVDDSIRHAITKMSSLHFTSTEEYRKRVIQLGEQPERVFYVGSLGVENLRKVPLMGKSELEDSLDFKLEGQSVLVTYHPVTLGDRTPKDEIADLLKALDAFPCLRVLFTMPNSDQGGEEIRAAIEEYCARNEKRCRCFKSLGLRRYLSVLGYVTAVVGNSSSGLLEVPSAHIPTLNIGDRQKGRTRGASVVDVASDETSIIAGLTKVLSLDFRAFCKTTINPYEKDGTAESIFKVISIYPLDDLIQKSFYNL</sequence>
<evidence type="ECO:0000259" key="1">
    <source>
        <dbReference type="Pfam" id="PF02350"/>
    </source>
</evidence>
<dbReference type="AlphaFoldDB" id="A0A174QUW9"/>
<dbReference type="Proteomes" id="UP000095332">
    <property type="component" value="Unassembled WGS sequence"/>
</dbReference>
<dbReference type="PANTHER" id="PTHR43174:SF3">
    <property type="entry name" value="UDP-N-ACETYLGLUCOSAMINE 2-EPIMERASE"/>
    <property type="match status" value="1"/>
</dbReference>
<dbReference type="EMBL" id="WKMW01000004">
    <property type="protein sequence ID" value="MRY83602.1"/>
    <property type="molecule type" value="Genomic_DNA"/>
</dbReference>
<feature type="domain" description="UDP-N-acetylglucosamine 2-epimerase" evidence="1">
    <location>
        <begin position="24"/>
        <end position="368"/>
    </location>
</feature>
<dbReference type="Pfam" id="PF02350">
    <property type="entry name" value="Epimerase_2"/>
    <property type="match status" value="1"/>
</dbReference>
<dbReference type="EC" id="3.2.1.183" evidence="3"/>
<keyword evidence="3" id="KW-0378">Hydrolase</keyword>
<dbReference type="GO" id="GO:0006047">
    <property type="term" value="P:UDP-N-acetylglucosamine metabolic process"/>
    <property type="evidence" value="ECO:0007669"/>
    <property type="project" value="InterPro"/>
</dbReference>
<dbReference type="Gene3D" id="3.40.50.2000">
    <property type="entry name" value="Glycogen Phosphorylase B"/>
    <property type="match status" value="2"/>
</dbReference>
<evidence type="ECO:0000313" key="7">
    <source>
        <dbReference type="Proteomes" id="UP000471216"/>
    </source>
</evidence>
<accession>A0A174QUW9</accession>
<dbReference type="EMBL" id="CZBM01000002">
    <property type="protein sequence ID" value="CUP75711.1"/>
    <property type="molecule type" value="Genomic_DNA"/>
</dbReference>
<protein>
    <submittedName>
        <fullName evidence="2">Polysialic acid biosynthesis protein P7</fullName>
    </submittedName>
    <submittedName>
        <fullName evidence="3">UDP-N-acetylglucosamine 2-epimerase (Hydrolyzing)</fullName>
        <ecNumber evidence="3">3.2.1.183</ecNumber>
    </submittedName>
</protein>
<dbReference type="InterPro" id="IPR020004">
    <property type="entry name" value="UDP-GlcNAc_Epase"/>
</dbReference>
<gene>
    <name evidence="2" type="primary">neuC</name>
    <name evidence="2" type="ORF">ERS852560_00638</name>
    <name evidence="4" type="ORF">GKD54_11780</name>
    <name evidence="3" type="ORF">GKD58_04845</name>
</gene>
<dbReference type="RefSeq" id="WP_057327833.1">
    <property type="nucleotide sequence ID" value="NZ_CZBM01000002.1"/>
</dbReference>
<dbReference type="GO" id="GO:0004553">
    <property type="term" value="F:hydrolase activity, hydrolyzing O-glycosyl compounds"/>
    <property type="evidence" value="ECO:0007669"/>
    <property type="project" value="InterPro"/>
</dbReference>
<dbReference type="Proteomes" id="UP000450599">
    <property type="component" value="Unassembled WGS sequence"/>
</dbReference>